<feature type="transmembrane region" description="Helical" evidence="9">
    <location>
        <begin position="361"/>
        <end position="379"/>
    </location>
</feature>
<evidence type="ECO:0000256" key="9">
    <source>
        <dbReference type="SAM" id="Phobius"/>
    </source>
</evidence>
<evidence type="ECO:0000256" key="4">
    <source>
        <dbReference type="ARBA" id="ARBA00022692"/>
    </source>
</evidence>
<dbReference type="KEGG" id="sawl:NGM29_09420"/>
<name>A0A9E7N7W1_9EURY</name>
<dbReference type="CDD" id="cd06582">
    <property type="entry name" value="TM_PBP1_LivH_like"/>
    <property type="match status" value="1"/>
</dbReference>
<dbReference type="PANTHER" id="PTHR11795">
    <property type="entry name" value="BRANCHED-CHAIN AMINO ACID TRANSPORT SYSTEM PERMEASE PROTEIN LIVH"/>
    <property type="match status" value="1"/>
</dbReference>
<protein>
    <submittedName>
        <fullName evidence="10">Branched-chain amino acid ABC transporter permease</fullName>
    </submittedName>
</protein>
<feature type="transmembrane region" description="Helical" evidence="9">
    <location>
        <begin position="112"/>
        <end position="132"/>
    </location>
</feature>
<gene>
    <name evidence="10" type="ORF">NGM29_09420</name>
</gene>
<feature type="transmembrane region" description="Helical" evidence="9">
    <location>
        <begin position="85"/>
        <end position="105"/>
    </location>
</feature>
<feature type="transmembrane region" description="Helical" evidence="9">
    <location>
        <begin position="282"/>
        <end position="303"/>
    </location>
</feature>
<evidence type="ECO:0000256" key="7">
    <source>
        <dbReference type="ARBA" id="ARBA00023136"/>
    </source>
</evidence>
<sequence length="393" mass="40896">MISTFGTIGSFGTISSFSSLPLGTNALFVSLLTMLEIGFGPGVVGLLDPSFPLEWIGTFASVAAVAPLEGLDTVARILIEGLGKASIYFIIAIGLTLVFGLMGVLNFAHGAFAMVGSYVGGVLMVLLVASSAGAATRIVFFVIVVAVVFALLTAVGAALEVGLVRPIYDRTPMYQILLTFGVGLILEEVARIVATARGIQPEPKWSGAQATIPSALDAPSEILLTLFGARIRGFYLFAIVAGAILAVVVWAFLTRTLYGLYIRAGSEDSEMVEALGIDVRRAFTIVFGLGTGLAAVGGVFLMWDPTAGPSVLLNLEVLLYAFVVVVIGGLGSFKGTVVAALIVGLADSLTTWLFTSGTVPFPGLSEVTLFLLLVIALVIRPQGLYGVEEVGGH</sequence>
<accession>A0A9E7N7W1</accession>
<evidence type="ECO:0000313" key="10">
    <source>
        <dbReference type="EMBL" id="UTF52028.1"/>
    </source>
</evidence>
<dbReference type="InterPro" id="IPR052157">
    <property type="entry name" value="BCAA_transport_permease"/>
</dbReference>
<keyword evidence="6 9" id="KW-1133">Transmembrane helix</keyword>
<evidence type="ECO:0000256" key="8">
    <source>
        <dbReference type="ARBA" id="ARBA00037998"/>
    </source>
</evidence>
<evidence type="ECO:0000256" key="2">
    <source>
        <dbReference type="ARBA" id="ARBA00022448"/>
    </source>
</evidence>
<dbReference type="PANTHER" id="PTHR11795:SF442">
    <property type="entry name" value="ABC TRANSPORTER ATP-BINDING PROTEIN"/>
    <property type="match status" value="1"/>
</dbReference>
<keyword evidence="5" id="KW-0029">Amino-acid transport</keyword>
<reference evidence="10" key="1">
    <citation type="submission" date="2022-06" db="EMBL/GenBank/DDBJ databases">
        <title>Diverse halophilic archaea isolated from saline environments.</title>
        <authorList>
            <person name="Cui H.-L."/>
        </authorList>
    </citation>
    <scope>NUCLEOTIDE SEQUENCE</scope>
    <source>
        <strain evidence="10">WLHS1</strain>
    </source>
</reference>
<evidence type="ECO:0000256" key="1">
    <source>
        <dbReference type="ARBA" id="ARBA00004651"/>
    </source>
</evidence>
<keyword evidence="7 9" id="KW-0472">Membrane</keyword>
<dbReference type="GO" id="GO:0005886">
    <property type="term" value="C:plasma membrane"/>
    <property type="evidence" value="ECO:0007669"/>
    <property type="project" value="UniProtKB-SubCell"/>
</dbReference>
<evidence type="ECO:0000256" key="5">
    <source>
        <dbReference type="ARBA" id="ARBA00022970"/>
    </source>
</evidence>
<keyword evidence="11" id="KW-1185">Reference proteome</keyword>
<evidence type="ECO:0000313" key="11">
    <source>
        <dbReference type="Proteomes" id="UP001056855"/>
    </source>
</evidence>
<dbReference type="GO" id="GO:0006865">
    <property type="term" value="P:amino acid transport"/>
    <property type="evidence" value="ECO:0007669"/>
    <property type="project" value="UniProtKB-KW"/>
</dbReference>
<organism evidence="10 11">
    <name type="scientific">Natronosalvus rutilus</name>
    <dbReference type="NCBI Taxonomy" id="2953753"/>
    <lineage>
        <taxon>Archaea</taxon>
        <taxon>Methanobacteriati</taxon>
        <taxon>Methanobacteriota</taxon>
        <taxon>Stenosarchaea group</taxon>
        <taxon>Halobacteria</taxon>
        <taxon>Halobacteriales</taxon>
        <taxon>Natrialbaceae</taxon>
        <taxon>Natronosalvus</taxon>
    </lineage>
</organism>
<dbReference type="Proteomes" id="UP001056855">
    <property type="component" value="Chromosome"/>
</dbReference>
<keyword evidence="2" id="KW-0813">Transport</keyword>
<keyword evidence="3" id="KW-1003">Cell membrane</keyword>
<feature type="transmembrane region" description="Helical" evidence="9">
    <location>
        <begin position="138"/>
        <end position="164"/>
    </location>
</feature>
<feature type="transmembrane region" description="Helical" evidence="9">
    <location>
        <begin position="234"/>
        <end position="261"/>
    </location>
</feature>
<evidence type="ECO:0000256" key="3">
    <source>
        <dbReference type="ARBA" id="ARBA00022475"/>
    </source>
</evidence>
<dbReference type="AlphaFoldDB" id="A0A9E7N7W1"/>
<feature type="transmembrane region" description="Helical" evidence="9">
    <location>
        <begin position="59"/>
        <end position="79"/>
    </location>
</feature>
<dbReference type="InterPro" id="IPR001851">
    <property type="entry name" value="ABC_transp_permease"/>
</dbReference>
<evidence type="ECO:0000256" key="6">
    <source>
        <dbReference type="ARBA" id="ARBA00022989"/>
    </source>
</evidence>
<dbReference type="EMBL" id="CP100355">
    <property type="protein sequence ID" value="UTF52028.1"/>
    <property type="molecule type" value="Genomic_DNA"/>
</dbReference>
<proteinExistence type="inferred from homology"/>
<comment type="subcellular location">
    <subcellularLocation>
        <location evidence="1">Cell membrane</location>
        <topology evidence="1">Multi-pass membrane protein</topology>
    </subcellularLocation>
</comment>
<dbReference type="Pfam" id="PF02653">
    <property type="entry name" value="BPD_transp_2"/>
    <property type="match status" value="1"/>
</dbReference>
<keyword evidence="4 9" id="KW-0812">Transmembrane</keyword>
<dbReference type="GO" id="GO:0022857">
    <property type="term" value="F:transmembrane transporter activity"/>
    <property type="evidence" value="ECO:0007669"/>
    <property type="project" value="InterPro"/>
</dbReference>
<comment type="similarity">
    <text evidence="8">Belongs to the binding-protein-dependent transport system permease family. LivHM subfamily.</text>
</comment>